<evidence type="ECO:0000313" key="2">
    <source>
        <dbReference type="EMBL" id="KAB0799798.1"/>
    </source>
</evidence>
<feature type="region of interest" description="Disordered" evidence="1">
    <location>
        <begin position="430"/>
        <end position="467"/>
    </location>
</feature>
<protein>
    <submittedName>
        <fullName evidence="2">Uncharacterized protein</fullName>
    </submittedName>
</protein>
<gene>
    <name evidence="2" type="ORF">PPYR_07678</name>
</gene>
<feature type="region of interest" description="Disordered" evidence="1">
    <location>
        <begin position="231"/>
        <end position="396"/>
    </location>
</feature>
<feature type="compositionally biased region" description="Low complexity" evidence="1">
    <location>
        <begin position="89"/>
        <end position="103"/>
    </location>
</feature>
<sequence length="1144" mass="127657">MSPMTSLVNIALPLQIHMASTAVSNHSGAGPLSLMSCVRESSPQESIPDIDNDKTIASKKKFWNPRKWFKRKTSKASEDSIPTIDNSDTVTSETLRSRSTSEISETDDAQKRRSGTPMHPGLSVSHDSIFHSPNSGSELELDEAQSSSSLSIHQPTQTDLRLQTELSERLRLRRGRGDTSEDDEGLPRSPCCSSPTATEGLLEKTVKNHPTKSHSTCSDGSLLSMCSSDIEDDSFGQQSSRNSSKISLSEKKVADQDSEWELGPSHASAPLNHSAAHHRVSVRPKRTHGAPRRNRIPPIMGSALPTTPEVNEEASLRSVTPELSKETVTELYSSSMSKNRTEIQLKCSSLPPGLAPPGNESNKLSRSRSSASSKSQDTFAILGEEEEDKDDKKSDNSIFSRLFPRRSAKKKKAKSDNVLTSYNKQVITEAVPEKLKSGPASRQRVQPIDIPPSPDQTHRDLEKSGTSPLQLELENHLRQRMTLSLSTSPLPSVDTPPKSPKVQELRVHQNVWSGETRVTTTQVETLEISSKTSVEEKSKIKVVEESKSKMKIAGLSSLQQRVLQLNDEENFKSLTDFSHSEAKSSRQITKSQSFRTTLNESNVTESATDKVTVVKTNSADNVKHVEIVKAESSESLESVSSAQTNSTEYLDSLNLSNGITISGPSHTSVVSVSKAEDKVKAQPILVKTEEVVSEEQQVSITKIHVKRETVQSAKESTPEFLNVHLNKVEQQPASNVVLVANLSKAEVEKPVFNFDKPQIEHHNSQDDIDLPYKSVSTPSTPNVIITSMTPPPISRMLKKPPDAAQVRKTSLVTTDAKPKLSLRTKSNSLDIVDSLKQDDCGLINLDKPRVLSTTDLSDATVVRRKSLIKQKQDEEPELMKVFARRSLKVKDGEELAQQVLTMIEDEKANKSKECDKENRVDCAPEKKSVNKEPEKLKEPLTESKYVETTEVTLRKPAVNNKMFAYQQRTISLNIPKVNEINNTEKVHKKSLFSDRPKTEIAEKLLNKAWITTVRKDKDVDNNDEVIKKISRDSIITEITSKSDFINEDFPAIPKNFNQRKAEWEKRAQEALKKNPAISILRKRLQWLSSLLASENHYIRMYYGKSKMEIFPIQIPLLENKVSEIIVEWGSLFRLYSFLFLLLCY</sequence>
<feature type="compositionally biased region" description="Low complexity" evidence="1">
    <location>
        <begin position="361"/>
        <end position="375"/>
    </location>
</feature>
<dbReference type="AlphaFoldDB" id="A0A5N4ARF7"/>
<feature type="compositionally biased region" description="Polar residues" evidence="1">
    <location>
        <begin position="235"/>
        <end position="247"/>
    </location>
</feature>
<dbReference type="Proteomes" id="UP000327044">
    <property type="component" value="Unassembled WGS sequence"/>
</dbReference>
<feature type="compositionally biased region" description="Basic residues" evidence="1">
    <location>
        <begin position="275"/>
        <end position="295"/>
    </location>
</feature>
<proteinExistence type="predicted"/>
<evidence type="ECO:0000313" key="3">
    <source>
        <dbReference type="Proteomes" id="UP000327044"/>
    </source>
</evidence>
<comment type="caution">
    <text evidence="2">The sequence shown here is derived from an EMBL/GenBank/DDBJ whole genome shotgun (WGS) entry which is preliminary data.</text>
</comment>
<dbReference type="FunCoup" id="A0A5N4ARF7">
    <property type="interactions" value="27"/>
</dbReference>
<name>A0A5N4ARF7_PHOPY</name>
<dbReference type="EMBL" id="VVIM01000005">
    <property type="protein sequence ID" value="KAB0799798.1"/>
    <property type="molecule type" value="Genomic_DNA"/>
</dbReference>
<evidence type="ECO:0000256" key="1">
    <source>
        <dbReference type="SAM" id="MobiDB-lite"/>
    </source>
</evidence>
<dbReference type="InParanoid" id="A0A5N4ARF7"/>
<reference evidence="2 3" key="1">
    <citation type="journal article" date="2018" name="Elife">
        <title>Firefly genomes illuminate parallel origins of bioluminescence in beetles.</title>
        <authorList>
            <person name="Fallon T.R."/>
            <person name="Lower S.E."/>
            <person name="Chang C.H."/>
            <person name="Bessho-Uehara M."/>
            <person name="Martin G.J."/>
            <person name="Bewick A.J."/>
            <person name="Behringer M."/>
            <person name="Debat H.J."/>
            <person name="Wong I."/>
            <person name="Day J.C."/>
            <person name="Suvorov A."/>
            <person name="Silva C.J."/>
            <person name="Stanger-Hall K.F."/>
            <person name="Hall D.W."/>
            <person name="Schmitz R.J."/>
            <person name="Nelson D.R."/>
            <person name="Lewis S.M."/>
            <person name="Shigenobu S."/>
            <person name="Bybee S.M."/>
            <person name="Larracuente A.M."/>
            <person name="Oba Y."/>
            <person name="Weng J.K."/>
        </authorList>
    </citation>
    <scope>NUCLEOTIDE SEQUENCE [LARGE SCALE GENOMIC DNA]</scope>
    <source>
        <strain evidence="2">1611_PpyrPB1</strain>
        <tissue evidence="2">Whole body</tissue>
    </source>
</reference>
<feature type="compositionally biased region" description="Polar residues" evidence="1">
    <location>
        <begin position="144"/>
        <end position="159"/>
    </location>
</feature>
<feature type="region of interest" description="Disordered" evidence="1">
    <location>
        <begin position="70"/>
        <end position="197"/>
    </location>
</feature>
<feature type="region of interest" description="Disordered" evidence="1">
    <location>
        <begin position="781"/>
        <end position="811"/>
    </location>
</feature>
<accession>A0A5N4ARF7</accession>
<keyword evidence="3" id="KW-1185">Reference proteome</keyword>
<feature type="compositionally biased region" description="Basic and acidic residues" evidence="1">
    <location>
        <begin position="166"/>
        <end position="179"/>
    </location>
</feature>
<organism evidence="2 3">
    <name type="scientific">Photinus pyralis</name>
    <name type="common">Common eastern firefly</name>
    <name type="synonym">Lampyris pyralis</name>
    <dbReference type="NCBI Taxonomy" id="7054"/>
    <lineage>
        <taxon>Eukaryota</taxon>
        <taxon>Metazoa</taxon>
        <taxon>Ecdysozoa</taxon>
        <taxon>Arthropoda</taxon>
        <taxon>Hexapoda</taxon>
        <taxon>Insecta</taxon>
        <taxon>Pterygota</taxon>
        <taxon>Neoptera</taxon>
        <taxon>Endopterygota</taxon>
        <taxon>Coleoptera</taxon>
        <taxon>Polyphaga</taxon>
        <taxon>Elateriformia</taxon>
        <taxon>Elateroidea</taxon>
        <taxon>Lampyridae</taxon>
        <taxon>Lampyrinae</taxon>
        <taxon>Photinus</taxon>
    </lineage>
</organism>